<protein>
    <recommendedName>
        <fullName evidence="4">RNA 2',3'-cyclic phosphodiesterase</fullName>
    </recommendedName>
</protein>
<evidence type="ECO:0000256" key="1">
    <source>
        <dbReference type="ARBA" id="ARBA00022801"/>
    </source>
</evidence>
<gene>
    <name evidence="2" type="ORF">XTPLMG728_3143</name>
</gene>
<evidence type="ECO:0008006" key="4">
    <source>
        <dbReference type="Google" id="ProtNLM"/>
    </source>
</evidence>
<proteinExistence type="predicted"/>
<evidence type="ECO:0000313" key="2">
    <source>
        <dbReference type="EMBL" id="CTP92156.1"/>
    </source>
</evidence>
<dbReference type="AlphaFoldDB" id="A0A0K3A231"/>
<accession>A0A0K3A231</accession>
<dbReference type="Proteomes" id="UP000041247">
    <property type="component" value="Unassembled WGS sequence"/>
</dbReference>
<keyword evidence="1" id="KW-0378">Hydrolase</keyword>
<organism evidence="2 3">
    <name type="scientific">Xanthomonas graminis pv. poae</name>
    <dbReference type="NCBI Taxonomy" id="227946"/>
    <lineage>
        <taxon>Bacteria</taxon>
        <taxon>Pseudomonadati</taxon>
        <taxon>Pseudomonadota</taxon>
        <taxon>Gammaproteobacteria</taxon>
        <taxon>Lysobacterales</taxon>
        <taxon>Lysobacteraceae</taxon>
        <taxon>Xanthomonas</taxon>
        <taxon>Xanthomonas translucens group</taxon>
        <taxon>Xanthomonas graminis</taxon>
    </lineage>
</organism>
<sequence>MQSGRPFALCSRRHGAATARRLLPWPPTRCRVARGFRRSLPMVHDASSADAQFSLGFAAPAARESLFFAVLPDAATAQRMFALGERLRAAHGLRGPALPVERLHLTLQYLGAYAGMPPRLLQQAHAAGQALAAAPFELCFDRVLSFGGRGRARPLVLHGDGEPPALRGLRDALQQRLVRQGVATRAEAAYVPHITLAYDALAVPLQAVPQVRWTVAAVSLIRSVQGQGRYLHEATWPLSAAADAAHAGAAASE</sequence>
<dbReference type="GO" id="GO:0004113">
    <property type="term" value="F:2',3'-cyclic-nucleotide 3'-phosphodiesterase activity"/>
    <property type="evidence" value="ECO:0007669"/>
    <property type="project" value="InterPro"/>
</dbReference>
<evidence type="ECO:0000313" key="3">
    <source>
        <dbReference type="Proteomes" id="UP000041247"/>
    </source>
</evidence>
<name>A0A0K3A231_9XANT</name>
<reference evidence="2 3" key="1">
    <citation type="submission" date="2015-07" db="EMBL/GenBank/DDBJ databases">
        <authorList>
            <person name="Noorani M."/>
        </authorList>
    </citation>
    <scope>NUCLEOTIDE SEQUENCE [LARGE SCALE GENOMIC DNA]</scope>
    <source>
        <strain evidence="2">LMG728</strain>
    </source>
</reference>
<dbReference type="Pfam" id="PF13563">
    <property type="entry name" value="2_5_RNA_ligase2"/>
    <property type="match status" value="1"/>
</dbReference>
<dbReference type="Gene3D" id="3.90.1140.10">
    <property type="entry name" value="Cyclic phosphodiesterase"/>
    <property type="match status" value="1"/>
</dbReference>
<dbReference type="EMBL" id="CXOK01000113">
    <property type="protein sequence ID" value="CTP92156.1"/>
    <property type="molecule type" value="Genomic_DNA"/>
</dbReference>
<dbReference type="InterPro" id="IPR004175">
    <property type="entry name" value="RNA_CPDase"/>
</dbReference>
<dbReference type="InterPro" id="IPR009097">
    <property type="entry name" value="Cyclic_Pdiesterase"/>
</dbReference>
<dbReference type="GO" id="GO:0008664">
    <property type="term" value="F:RNA 2',3'-cyclic 3'-phosphodiesterase activity"/>
    <property type="evidence" value="ECO:0007669"/>
    <property type="project" value="InterPro"/>
</dbReference>
<dbReference type="SUPFAM" id="SSF55144">
    <property type="entry name" value="LigT-like"/>
    <property type="match status" value="1"/>
</dbReference>
<dbReference type="PANTHER" id="PTHR35561">
    <property type="entry name" value="RNA 2',3'-CYCLIC PHOSPHODIESTERASE"/>
    <property type="match status" value="1"/>
</dbReference>
<dbReference type="PANTHER" id="PTHR35561:SF1">
    <property type="entry name" value="RNA 2',3'-CYCLIC PHOSPHODIESTERASE"/>
    <property type="match status" value="1"/>
</dbReference>